<feature type="transmembrane region" description="Helical" evidence="2">
    <location>
        <begin position="101"/>
        <end position="120"/>
    </location>
</feature>
<dbReference type="Proteomes" id="UP001629113">
    <property type="component" value="Unassembled WGS sequence"/>
</dbReference>
<sequence>MSPASIADEDSDYQSPLPEAFFQVDVLPDTTPSKPNSVKPESLHSEYSGAEPPEVKPSRSESSDTAFADSDTPEPITEVVPLTNATLWDQLRLCGDMCLNFFWRFFAFTLGCALVHSPWLRHRPRLRGIFFEDRNSFLKCELEVHNDFPDFHTLSEYRRTHDDDFPLAQALREYLSDPICYSNALGMVARRIEEIMLNSTEYLRTKYSRAKADRQLISFAVRSSIPEVESLAMICILLKNLLRREPKENPESDIWFADWQLFNKNLVRFCKRVGSDALEDDDPFVLIKNLSEYSLNGGNMKYLLQEFYNQSAKIGHLNSMNAVLQTRHTIEKLVAQLPDTPHYRSTGAGPKWRILWDDTWKAAKEGQESNIFSAMYDRAKSRSYDEKSRDKRGKALFATMSEAIHDFRGLDIDYQNFDPATKDIVMALTPLPMNVNKDTGYVNWSKEILRYKVFYGDKNVRRGGEVTLPS</sequence>
<evidence type="ECO:0000256" key="1">
    <source>
        <dbReference type="SAM" id="MobiDB-lite"/>
    </source>
</evidence>
<dbReference type="EMBL" id="JBFCZG010000008">
    <property type="protein sequence ID" value="KAL3418799.1"/>
    <property type="molecule type" value="Genomic_DNA"/>
</dbReference>
<gene>
    <name evidence="3" type="ORF">PVAG01_09020</name>
</gene>
<feature type="region of interest" description="Disordered" evidence="1">
    <location>
        <begin position="27"/>
        <end position="75"/>
    </location>
</feature>
<name>A0ABR4P671_9HELO</name>
<protein>
    <submittedName>
        <fullName evidence="3">Uncharacterized protein</fullName>
    </submittedName>
</protein>
<keyword evidence="2" id="KW-0812">Transmembrane</keyword>
<keyword evidence="2" id="KW-1133">Transmembrane helix</keyword>
<keyword evidence="4" id="KW-1185">Reference proteome</keyword>
<evidence type="ECO:0000313" key="3">
    <source>
        <dbReference type="EMBL" id="KAL3418799.1"/>
    </source>
</evidence>
<proteinExistence type="predicted"/>
<organism evidence="3 4">
    <name type="scientific">Phlyctema vagabunda</name>
    <dbReference type="NCBI Taxonomy" id="108571"/>
    <lineage>
        <taxon>Eukaryota</taxon>
        <taxon>Fungi</taxon>
        <taxon>Dikarya</taxon>
        <taxon>Ascomycota</taxon>
        <taxon>Pezizomycotina</taxon>
        <taxon>Leotiomycetes</taxon>
        <taxon>Helotiales</taxon>
        <taxon>Dermateaceae</taxon>
        <taxon>Phlyctema</taxon>
    </lineage>
</organism>
<feature type="compositionally biased region" description="Basic and acidic residues" evidence="1">
    <location>
        <begin position="53"/>
        <end position="62"/>
    </location>
</feature>
<reference evidence="3 4" key="1">
    <citation type="submission" date="2024-06" db="EMBL/GenBank/DDBJ databases">
        <title>Complete genome of Phlyctema vagabunda strain 19-DSS-EL-015.</title>
        <authorList>
            <person name="Fiorenzani C."/>
        </authorList>
    </citation>
    <scope>NUCLEOTIDE SEQUENCE [LARGE SCALE GENOMIC DNA]</scope>
    <source>
        <strain evidence="3 4">19-DSS-EL-015</strain>
    </source>
</reference>
<comment type="caution">
    <text evidence="3">The sequence shown here is derived from an EMBL/GenBank/DDBJ whole genome shotgun (WGS) entry which is preliminary data.</text>
</comment>
<evidence type="ECO:0000313" key="4">
    <source>
        <dbReference type="Proteomes" id="UP001629113"/>
    </source>
</evidence>
<keyword evidence="2" id="KW-0472">Membrane</keyword>
<accession>A0ABR4P671</accession>
<evidence type="ECO:0000256" key="2">
    <source>
        <dbReference type="SAM" id="Phobius"/>
    </source>
</evidence>